<organism evidence="2 3">
    <name type="scientific">Nakamurella endophytica</name>
    <dbReference type="NCBI Taxonomy" id="1748367"/>
    <lineage>
        <taxon>Bacteria</taxon>
        <taxon>Bacillati</taxon>
        <taxon>Actinomycetota</taxon>
        <taxon>Actinomycetes</taxon>
        <taxon>Nakamurellales</taxon>
        <taxon>Nakamurellaceae</taxon>
        <taxon>Nakamurella</taxon>
    </lineage>
</organism>
<evidence type="ECO:0000313" key="2">
    <source>
        <dbReference type="EMBL" id="GGM16367.1"/>
    </source>
</evidence>
<reference evidence="2" key="2">
    <citation type="submission" date="2020-09" db="EMBL/GenBank/DDBJ databases">
        <authorList>
            <person name="Sun Q."/>
            <person name="Zhou Y."/>
        </authorList>
    </citation>
    <scope>NUCLEOTIDE SEQUENCE</scope>
    <source>
        <strain evidence="2">CGMCC 4.7308</strain>
    </source>
</reference>
<dbReference type="SUPFAM" id="SSF55729">
    <property type="entry name" value="Acyl-CoA N-acyltransferases (Nat)"/>
    <property type="match status" value="1"/>
</dbReference>
<proteinExistence type="predicted"/>
<dbReference type="GO" id="GO:0008999">
    <property type="term" value="F:protein-N-terminal-alanine acetyltransferase activity"/>
    <property type="evidence" value="ECO:0007669"/>
    <property type="project" value="TreeGrafter"/>
</dbReference>
<dbReference type="GO" id="GO:0005737">
    <property type="term" value="C:cytoplasm"/>
    <property type="evidence" value="ECO:0007669"/>
    <property type="project" value="TreeGrafter"/>
</dbReference>
<dbReference type="InterPro" id="IPR051908">
    <property type="entry name" value="Ribosomal_N-acetyltransferase"/>
</dbReference>
<comment type="caution">
    <text evidence="2">The sequence shown here is derived from an EMBL/GenBank/DDBJ whole genome shotgun (WGS) entry which is preliminary data.</text>
</comment>
<reference evidence="2" key="1">
    <citation type="journal article" date="2014" name="Int. J. Syst. Evol. Microbiol.">
        <title>Complete genome sequence of Corynebacterium casei LMG S-19264T (=DSM 44701T), isolated from a smear-ripened cheese.</title>
        <authorList>
            <consortium name="US DOE Joint Genome Institute (JGI-PGF)"/>
            <person name="Walter F."/>
            <person name="Albersmeier A."/>
            <person name="Kalinowski J."/>
            <person name="Ruckert C."/>
        </authorList>
    </citation>
    <scope>NUCLEOTIDE SEQUENCE</scope>
    <source>
        <strain evidence="2">CGMCC 4.7308</strain>
    </source>
</reference>
<evidence type="ECO:0000259" key="1">
    <source>
        <dbReference type="PROSITE" id="PS51186"/>
    </source>
</evidence>
<dbReference type="Proteomes" id="UP000655208">
    <property type="component" value="Unassembled WGS sequence"/>
</dbReference>
<dbReference type="InterPro" id="IPR000182">
    <property type="entry name" value="GNAT_dom"/>
</dbReference>
<dbReference type="Gene3D" id="3.40.630.30">
    <property type="match status" value="1"/>
</dbReference>
<feature type="domain" description="N-acetyltransferase" evidence="1">
    <location>
        <begin position="31"/>
        <end position="201"/>
    </location>
</feature>
<dbReference type="GO" id="GO:1990189">
    <property type="term" value="F:protein N-terminal-serine acetyltransferase activity"/>
    <property type="evidence" value="ECO:0007669"/>
    <property type="project" value="TreeGrafter"/>
</dbReference>
<gene>
    <name evidence="2" type="ORF">GCM10011594_40590</name>
</gene>
<sequence length="235" mass="25475">MQTTADTRPTTRAALHRYLPVLGLRLTTPRLELAPVCDDDLAELVALALAGVHPADRMPFFVAWTVGAPDDVARGVLAYHWRTRAEAVPERWTLPLAVRRDGELVGIQELQARDFAVTRSVTTGSWLGAAHQGAGIGTEMRNGVVQFAFDHLGATRAKSGAFTDNLASLRVSAKVGYVPDGTRVVLRHPGVAAVDQRLLLTPDRFRRPDWAVGVEGLRDCGAWFGRPELVDPGVG</sequence>
<protein>
    <submittedName>
        <fullName evidence="2">Succinyl-CoA transferase</fullName>
    </submittedName>
</protein>
<dbReference type="PANTHER" id="PTHR43441:SF11">
    <property type="entry name" value="RIBOSOMAL-PROTEIN-SERINE ACETYLTRANSFERASE"/>
    <property type="match status" value="1"/>
</dbReference>
<dbReference type="PROSITE" id="PS51186">
    <property type="entry name" value="GNAT"/>
    <property type="match status" value="1"/>
</dbReference>
<dbReference type="Pfam" id="PF13302">
    <property type="entry name" value="Acetyltransf_3"/>
    <property type="match status" value="1"/>
</dbReference>
<keyword evidence="3" id="KW-1185">Reference proteome</keyword>
<dbReference type="PANTHER" id="PTHR43441">
    <property type="entry name" value="RIBOSOMAL-PROTEIN-SERINE ACETYLTRANSFERASE"/>
    <property type="match status" value="1"/>
</dbReference>
<keyword evidence="2" id="KW-0808">Transferase</keyword>
<dbReference type="AlphaFoldDB" id="A0A917WMG3"/>
<dbReference type="EMBL" id="BMNA01000016">
    <property type="protein sequence ID" value="GGM16367.1"/>
    <property type="molecule type" value="Genomic_DNA"/>
</dbReference>
<dbReference type="InterPro" id="IPR016181">
    <property type="entry name" value="Acyl_CoA_acyltransferase"/>
</dbReference>
<name>A0A917WMG3_9ACTN</name>
<accession>A0A917WMG3</accession>
<dbReference type="RefSeq" id="WP_229674687.1">
    <property type="nucleotide sequence ID" value="NZ_BMNA01000016.1"/>
</dbReference>
<evidence type="ECO:0000313" key="3">
    <source>
        <dbReference type="Proteomes" id="UP000655208"/>
    </source>
</evidence>